<organism evidence="2 3">
    <name type="scientific">Diversispora eburnea</name>
    <dbReference type="NCBI Taxonomy" id="1213867"/>
    <lineage>
        <taxon>Eukaryota</taxon>
        <taxon>Fungi</taxon>
        <taxon>Fungi incertae sedis</taxon>
        <taxon>Mucoromycota</taxon>
        <taxon>Glomeromycotina</taxon>
        <taxon>Glomeromycetes</taxon>
        <taxon>Diversisporales</taxon>
        <taxon>Diversisporaceae</taxon>
        <taxon>Diversispora</taxon>
    </lineage>
</organism>
<evidence type="ECO:0000313" key="2">
    <source>
        <dbReference type="EMBL" id="CAG8486712.1"/>
    </source>
</evidence>
<evidence type="ECO:0000259" key="1">
    <source>
        <dbReference type="Pfam" id="PF00651"/>
    </source>
</evidence>
<feature type="domain" description="BTB" evidence="1">
    <location>
        <begin position="240"/>
        <end position="305"/>
    </location>
</feature>
<name>A0A9N8WIF0_9GLOM</name>
<dbReference type="Pfam" id="PF00651">
    <property type="entry name" value="BTB"/>
    <property type="match status" value="1"/>
</dbReference>
<protein>
    <submittedName>
        <fullName evidence="2">620_t:CDS:1</fullName>
    </submittedName>
</protein>
<dbReference type="EMBL" id="CAJVPK010000273">
    <property type="protein sequence ID" value="CAG8486712.1"/>
    <property type="molecule type" value="Genomic_DNA"/>
</dbReference>
<comment type="caution">
    <text evidence="2">The sequence shown here is derived from an EMBL/GenBank/DDBJ whole genome shotgun (WGS) entry which is preliminary data.</text>
</comment>
<dbReference type="Proteomes" id="UP000789706">
    <property type="component" value="Unassembled WGS sequence"/>
</dbReference>
<dbReference type="InterPro" id="IPR000210">
    <property type="entry name" value="BTB/POZ_dom"/>
</dbReference>
<dbReference type="Gene3D" id="3.30.710.10">
    <property type="entry name" value="Potassium Channel Kv1.1, Chain A"/>
    <property type="match status" value="1"/>
</dbReference>
<gene>
    <name evidence="2" type="ORF">DEBURN_LOCUS3952</name>
</gene>
<reference evidence="2" key="1">
    <citation type="submission" date="2021-06" db="EMBL/GenBank/DDBJ databases">
        <authorList>
            <person name="Kallberg Y."/>
            <person name="Tangrot J."/>
            <person name="Rosling A."/>
        </authorList>
    </citation>
    <scope>NUCLEOTIDE SEQUENCE</scope>
    <source>
        <strain evidence="2">AZ414A</strain>
    </source>
</reference>
<accession>A0A9N8WIF0</accession>
<sequence>MEFAGSKTTFEYKISIKKFDNMKSFFSPPFATRSDMFWQLKIDSEIKCTNIWKNRSYFSATYFIKNINEREEFGSLDKYSLNAPIWGFYKFCKRSRLSRKGNITFGVTFSQIVLTSHKVMISETLPSTYCPRKIIKAWASELNDPEISDLQFILKDGDLYARISKITYLQDTYNNTNKFTLVNNLWHSILQPLNQVCKPPSFSSSFPSLSSTTSSFTSSITSPFTSTFTSASTNSSSHSSKKNKKHHKIHITDTDYLTFKTILLYLYTNNIDFNSFSNFHNPIDIFILADKYHIYDLRQRAKTYVICNLKPEMAIVLLFGISVQYPDLKQDVIEYIVEEFENVKETITFQNILKNPELYENSDDILKEIQYLSSLYNR</sequence>
<dbReference type="OrthoDB" id="6359816at2759"/>
<dbReference type="PANTHER" id="PTHR24413">
    <property type="entry name" value="SPECKLE-TYPE POZ PROTEIN"/>
    <property type="match status" value="1"/>
</dbReference>
<keyword evidence="3" id="KW-1185">Reference proteome</keyword>
<proteinExistence type="predicted"/>
<dbReference type="AlphaFoldDB" id="A0A9N8WIF0"/>
<evidence type="ECO:0000313" key="3">
    <source>
        <dbReference type="Proteomes" id="UP000789706"/>
    </source>
</evidence>
<dbReference type="SUPFAM" id="SSF54695">
    <property type="entry name" value="POZ domain"/>
    <property type="match status" value="1"/>
</dbReference>
<dbReference type="InterPro" id="IPR011333">
    <property type="entry name" value="SKP1/BTB/POZ_sf"/>
</dbReference>